<dbReference type="RefSeq" id="XP_003955007.1">
    <property type="nucleotide sequence ID" value="XM_003954958.1"/>
</dbReference>
<dbReference type="PANTHER" id="PTHR11850">
    <property type="entry name" value="HOMEOBOX PROTEIN TRANSCRIPTION FACTORS"/>
    <property type="match status" value="1"/>
</dbReference>
<feature type="region of interest" description="Disordered" evidence="5">
    <location>
        <begin position="237"/>
        <end position="275"/>
    </location>
</feature>
<dbReference type="GO" id="GO:0005634">
    <property type="term" value="C:nucleus"/>
    <property type="evidence" value="ECO:0007669"/>
    <property type="project" value="UniProtKB-SubCell"/>
</dbReference>
<dbReference type="CDD" id="cd00086">
    <property type="entry name" value="homeodomain"/>
    <property type="match status" value="1"/>
</dbReference>
<keyword evidence="1 4" id="KW-0238">DNA-binding</keyword>
<dbReference type="InterPro" id="IPR008422">
    <property type="entry name" value="KN_HD"/>
</dbReference>
<evidence type="ECO:0000256" key="5">
    <source>
        <dbReference type="SAM" id="MobiDB-lite"/>
    </source>
</evidence>
<comment type="subcellular location">
    <subcellularLocation>
        <location evidence="4">Nucleus</location>
    </subcellularLocation>
</comment>
<dbReference type="KEGG" id="kaf:KAFR_0A04370"/>
<dbReference type="Gene3D" id="1.10.10.60">
    <property type="entry name" value="Homeodomain-like"/>
    <property type="match status" value="1"/>
</dbReference>
<keyword evidence="2 4" id="KW-0371">Homeobox</keyword>
<dbReference type="InParanoid" id="H2ANC2"/>
<feature type="DNA-binding region" description="Homeobox" evidence="4">
    <location>
        <begin position="268"/>
        <end position="330"/>
    </location>
</feature>
<dbReference type="STRING" id="1071382.H2ANC2"/>
<dbReference type="eggNOG" id="KOG0773">
    <property type="taxonomic scope" value="Eukaryota"/>
</dbReference>
<protein>
    <recommendedName>
        <fullName evidence="6">Homeobox domain-containing protein</fullName>
    </recommendedName>
</protein>
<evidence type="ECO:0000256" key="3">
    <source>
        <dbReference type="ARBA" id="ARBA00023242"/>
    </source>
</evidence>
<feature type="region of interest" description="Disordered" evidence="5">
    <location>
        <begin position="110"/>
        <end position="155"/>
    </location>
</feature>
<name>H2ANC2_KAZAF</name>
<dbReference type="EMBL" id="HE650821">
    <property type="protein sequence ID" value="CCF55872.1"/>
    <property type="molecule type" value="Genomic_DNA"/>
</dbReference>
<dbReference type="GeneID" id="13886089"/>
<organism evidence="7 8">
    <name type="scientific">Kazachstania africana (strain ATCC 22294 / BCRC 22015 / CBS 2517 / CECT 1963 / NBRC 1671 / NRRL Y-8276)</name>
    <name type="common">Yeast</name>
    <name type="synonym">Kluyveromyces africanus</name>
    <dbReference type="NCBI Taxonomy" id="1071382"/>
    <lineage>
        <taxon>Eukaryota</taxon>
        <taxon>Fungi</taxon>
        <taxon>Dikarya</taxon>
        <taxon>Ascomycota</taxon>
        <taxon>Saccharomycotina</taxon>
        <taxon>Saccharomycetes</taxon>
        <taxon>Saccharomycetales</taxon>
        <taxon>Saccharomycetaceae</taxon>
        <taxon>Kazachstania</taxon>
    </lineage>
</organism>
<feature type="region of interest" description="Disordered" evidence="5">
    <location>
        <begin position="381"/>
        <end position="409"/>
    </location>
</feature>
<evidence type="ECO:0000256" key="2">
    <source>
        <dbReference type="ARBA" id="ARBA00023155"/>
    </source>
</evidence>
<evidence type="ECO:0000256" key="1">
    <source>
        <dbReference type="ARBA" id="ARBA00023125"/>
    </source>
</evidence>
<feature type="compositionally biased region" description="Polar residues" evidence="5">
    <location>
        <begin position="237"/>
        <end position="263"/>
    </location>
</feature>
<feature type="compositionally biased region" description="Low complexity" evidence="5">
    <location>
        <begin position="121"/>
        <end position="135"/>
    </location>
</feature>
<evidence type="ECO:0000259" key="6">
    <source>
        <dbReference type="PROSITE" id="PS50071"/>
    </source>
</evidence>
<sequence length="409" mass="46274">MSFSNQQVTLPPIRTLFDAIDKDQKSVTNVASVVPTNGATLLASPVRTGSMNANGKSIVHDTNILFSPTRYNNQSLSPPVSPPNLNTYLPKYSNDYSNYYSYMRSGANDDPSIFNSQQPLTSPASSSFSVTSPASHYNSSPTSNKYPPNRNFSGTASATHFIQEPSLKGLKEYVPTSPPHSATIHNNNIHSPRSPLNNLHHHFHHQPQRFTANIINTNSFRNEDAKKFLQRRHSTSIIDSNNENTDFQRSPKANDNTNHNSILKSKKGTGKRSNLPKETVQILNNWLVNHLGNPYPTAIEKNELLKQTGLTKIQLSNWFINVRRRKVFTDYFDSPENKITMEANNQHLKKDDDNFILSNPSTQRKSIMSRRRKLIDRIETNKKSDVSTNNNDYLQKENFDNDNDSIKSN</sequence>
<accession>H2ANC2</accession>
<evidence type="ECO:0000256" key="4">
    <source>
        <dbReference type="PROSITE-ProRule" id="PRU00108"/>
    </source>
</evidence>
<evidence type="ECO:0000313" key="7">
    <source>
        <dbReference type="EMBL" id="CCF55872.1"/>
    </source>
</evidence>
<keyword evidence="3 4" id="KW-0539">Nucleus</keyword>
<proteinExistence type="predicted"/>
<keyword evidence="8" id="KW-1185">Reference proteome</keyword>
<dbReference type="HOGENOM" id="CLU_672801_0_0_1"/>
<reference evidence="7 8" key="1">
    <citation type="journal article" date="2011" name="Proc. Natl. Acad. Sci. U.S.A.">
        <title>Evolutionary erosion of yeast sex chromosomes by mating-type switching accidents.</title>
        <authorList>
            <person name="Gordon J.L."/>
            <person name="Armisen D."/>
            <person name="Proux-Wera E."/>
            <person name="Oheigeartaigh S.S."/>
            <person name="Byrne K.P."/>
            <person name="Wolfe K.H."/>
        </authorList>
    </citation>
    <scope>NUCLEOTIDE SEQUENCE [LARGE SCALE GENOMIC DNA]</scope>
    <source>
        <strain evidence="8">ATCC 22294 / BCRC 22015 / CBS 2517 / CECT 1963 / NBRC 1671 / NRRL Y-8276</strain>
    </source>
</reference>
<feature type="domain" description="Homeobox" evidence="6">
    <location>
        <begin position="266"/>
        <end position="329"/>
    </location>
</feature>
<dbReference type="PROSITE" id="PS50071">
    <property type="entry name" value="HOMEOBOX_2"/>
    <property type="match status" value="1"/>
</dbReference>
<dbReference type="AlphaFoldDB" id="H2ANC2"/>
<evidence type="ECO:0000313" key="8">
    <source>
        <dbReference type="Proteomes" id="UP000005220"/>
    </source>
</evidence>
<dbReference type="SMART" id="SM00389">
    <property type="entry name" value="HOX"/>
    <property type="match status" value="1"/>
</dbReference>
<dbReference type="GO" id="GO:0006355">
    <property type="term" value="P:regulation of DNA-templated transcription"/>
    <property type="evidence" value="ECO:0007669"/>
    <property type="project" value="InterPro"/>
</dbReference>
<dbReference type="InterPro" id="IPR001356">
    <property type="entry name" value="HD"/>
</dbReference>
<feature type="compositionally biased region" description="Polar residues" evidence="5">
    <location>
        <begin position="136"/>
        <end position="155"/>
    </location>
</feature>
<dbReference type="SUPFAM" id="SSF46689">
    <property type="entry name" value="Homeodomain-like"/>
    <property type="match status" value="1"/>
</dbReference>
<dbReference type="InterPro" id="IPR050224">
    <property type="entry name" value="TALE_homeobox"/>
</dbReference>
<dbReference type="Proteomes" id="UP000005220">
    <property type="component" value="Chromosome 1"/>
</dbReference>
<dbReference type="OrthoDB" id="10056939at2759"/>
<dbReference type="GO" id="GO:0003677">
    <property type="term" value="F:DNA binding"/>
    <property type="evidence" value="ECO:0007669"/>
    <property type="project" value="UniProtKB-UniRule"/>
</dbReference>
<dbReference type="InterPro" id="IPR009057">
    <property type="entry name" value="Homeodomain-like_sf"/>
</dbReference>
<dbReference type="Pfam" id="PF05920">
    <property type="entry name" value="Homeobox_KN"/>
    <property type="match status" value="1"/>
</dbReference>
<gene>
    <name evidence="7" type="primary">KAFR0A04370</name>
    <name evidence="7" type="ORF">KAFR_0A04370</name>
</gene>